<reference evidence="2 3" key="1">
    <citation type="submission" date="2021-02" db="EMBL/GenBank/DDBJ databases">
        <title>Cotonvirus japonicus, which uses Golgi apparatus of host cells for its virion factory, phylogenetically links tailed tupanvirus and icosahedral mimivirus.</title>
        <authorList>
            <person name="Takahashi H."/>
            <person name="Fukaya S."/>
            <person name="Song C."/>
            <person name="Murata K."/>
            <person name="Takemura M."/>
        </authorList>
    </citation>
    <scope>NUCLEOTIDE SEQUENCE [LARGE SCALE GENOMIC DNA]</scope>
</reference>
<protein>
    <recommendedName>
        <fullName evidence="1">Bro-N domain-containing protein</fullName>
    </recommendedName>
</protein>
<dbReference type="EMBL" id="AP024483">
    <property type="protein sequence ID" value="BCS83608.1"/>
    <property type="molecule type" value="Genomic_DNA"/>
</dbReference>
<dbReference type="Pfam" id="PF02498">
    <property type="entry name" value="Bro-N"/>
    <property type="match status" value="1"/>
</dbReference>
<keyword evidence="3" id="KW-1185">Reference proteome</keyword>
<dbReference type="Proteomes" id="UP001321479">
    <property type="component" value="Segment"/>
</dbReference>
<dbReference type="PANTHER" id="PTHR36180:SF2">
    <property type="entry name" value="BRO FAMILY PROTEIN"/>
    <property type="match status" value="1"/>
</dbReference>
<evidence type="ECO:0000313" key="2">
    <source>
        <dbReference type="EMBL" id="BCS83608.1"/>
    </source>
</evidence>
<dbReference type="RefSeq" id="YP_010842216.1">
    <property type="nucleotide sequence ID" value="NC_079139.1"/>
</dbReference>
<dbReference type="PANTHER" id="PTHR36180">
    <property type="entry name" value="DNA-BINDING PROTEIN-RELATED-RELATED"/>
    <property type="match status" value="1"/>
</dbReference>
<evidence type="ECO:0000259" key="1">
    <source>
        <dbReference type="PROSITE" id="PS51750"/>
    </source>
</evidence>
<dbReference type="InterPro" id="IPR003497">
    <property type="entry name" value="BRO_N_domain"/>
</dbReference>
<feature type="domain" description="Bro-N" evidence="1">
    <location>
        <begin position="342"/>
        <end position="465"/>
    </location>
</feature>
<name>A0ABM7NTW0_9VIRU</name>
<evidence type="ECO:0000313" key="3">
    <source>
        <dbReference type="Proteomes" id="UP001321479"/>
    </source>
</evidence>
<accession>A0ABM7NTW0</accession>
<proteinExistence type="predicted"/>
<dbReference type="PROSITE" id="PS51750">
    <property type="entry name" value="BRO_N"/>
    <property type="match status" value="1"/>
</dbReference>
<organism evidence="2 3">
    <name type="scientific">Cotonvirus japonicus</name>
    <dbReference type="NCBI Taxonomy" id="2811091"/>
    <lineage>
        <taxon>Viruses</taxon>
        <taxon>Varidnaviria</taxon>
        <taxon>Bamfordvirae</taxon>
        <taxon>Nucleocytoviricota</taxon>
        <taxon>Megaviricetes</taxon>
        <taxon>Imitervirales</taxon>
        <taxon>Mimiviridae</taxon>
        <taxon>Megamimivirinae</taxon>
        <taxon>Cotonvirus</taxon>
        <taxon>Cotonvirus japonicum</taxon>
    </lineage>
</organism>
<dbReference type="GeneID" id="80558813"/>
<sequence length="646" mass="76792">MLEQENMDKLITTFDLDSKLIDHVVWINLDCVETKLVIDNKYKNLIDYNDKDNIKVISKKYYITEHKLIEYVKQLKSHPEHFNAHKILGIGSKFHKIDIVEIFASLYDYYRHNYVIHYQHPELEFKTNSNIVIEVGITGGLVIEINELDNMPVYNKDKDDRQKILEACGYYFIEIKINEYSTQQLINYIDKEINNYQLIYSSKIDPEVLWKELQDTLINKQLFDFIGRSIVSTKKYCVNFDDVMLLVGYGQKIGAVRKLTNNYRINVDYVDLNYDEMKNNKNIDIQQVNKPTHGGHNKRCIFLTKFVAYSFIIECQTVRAKEIKTHVINIYNCYRRLITKTILNITRRTLKFNDVIFNFTIDIENNIWFDGKQIVEFLGCRDETKIYKHVDDKFKNNFSDIKTKGITNIENDSIKLNKKTMNDAIYINESGLYQLLSTYKTNSMTTKNFKSWLYEEVIPEIHKTGGYFKREYKVINYNLIDYYNLTVLYILYVDENYYKFGITDGLEKRLKTHKRELNYKEIVKLWIIDNFTTAKKIENLIKNDVINIGIVTNYNKKTEIIKTSNELSINYFIDNIVQKNINNVNNKFTKKNKFQVNNEINVDNQINMIMIEKQIELEKQKQLTLDKELEIINKKLELESLKIKNH</sequence>
<dbReference type="SMART" id="SM01040">
    <property type="entry name" value="Bro-N"/>
    <property type="match status" value="1"/>
</dbReference>